<reference evidence="1" key="1">
    <citation type="submission" date="2017-02" db="UniProtKB">
        <authorList>
            <consortium name="WormBaseParasite"/>
        </authorList>
    </citation>
    <scope>IDENTIFICATION</scope>
</reference>
<organism evidence="1">
    <name type="scientific">Haemonchus placei</name>
    <name type="common">Barber's pole worm</name>
    <dbReference type="NCBI Taxonomy" id="6290"/>
    <lineage>
        <taxon>Eukaryota</taxon>
        <taxon>Metazoa</taxon>
        <taxon>Ecdysozoa</taxon>
        <taxon>Nematoda</taxon>
        <taxon>Chromadorea</taxon>
        <taxon>Rhabditida</taxon>
        <taxon>Rhabditina</taxon>
        <taxon>Rhabditomorpha</taxon>
        <taxon>Strongyloidea</taxon>
        <taxon>Trichostrongylidae</taxon>
        <taxon>Haemonchus</taxon>
    </lineage>
</organism>
<evidence type="ECO:0000313" key="1">
    <source>
        <dbReference type="WBParaSite" id="HPLM_0001461901-mRNA-1"/>
    </source>
</evidence>
<sequence>MDQLDNCSLRTTHIHNRRLFEQVQVTIAQVKQKDENVNSQWLIRRLPGSPATFSDKFS</sequence>
<dbReference type="WBParaSite" id="HPLM_0001461901-mRNA-1">
    <property type="protein sequence ID" value="HPLM_0001461901-mRNA-1"/>
    <property type="gene ID" value="HPLM_0001461901"/>
</dbReference>
<protein>
    <submittedName>
        <fullName evidence="1">Uncharacterized protein</fullName>
    </submittedName>
</protein>
<accession>A0A0N4WST8</accession>
<dbReference type="AlphaFoldDB" id="A0A0N4WST8"/>
<proteinExistence type="predicted"/>
<name>A0A0N4WST8_HAEPC</name>